<evidence type="ECO:0000256" key="7">
    <source>
        <dbReference type="SAM" id="Phobius"/>
    </source>
</evidence>
<keyword evidence="3" id="KW-1003">Cell membrane</keyword>
<feature type="transmembrane region" description="Helical" evidence="7">
    <location>
        <begin position="101"/>
        <end position="119"/>
    </location>
</feature>
<feature type="transmembrane region" description="Helical" evidence="7">
    <location>
        <begin position="330"/>
        <end position="351"/>
    </location>
</feature>
<feature type="transmembrane region" description="Helical" evidence="7">
    <location>
        <begin position="75"/>
        <end position="95"/>
    </location>
</feature>
<dbReference type="Gene3D" id="1.20.1250.20">
    <property type="entry name" value="MFS general substrate transporter like domains"/>
    <property type="match status" value="1"/>
</dbReference>
<evidence type="ECO:0000256" key="1">
    <source>
        <dbReference type="ARBA" id="ARBA00004651"/>
    </source>
</evidence>
<reference evidence="10" key="1">
    <citation type="journal article" date="2019" name="Int. J. Syst. Evol. Microbiol.">
        <title>The Global Catalogue of Microorganisms (GCM) 10K type strain sequencing project: providing services to taxonomists for standard genome sequencing and annotation.</title>
        <authorList>
            <consortium name="The Broad Institute Genomics Platform"/>
            <consortium name="The Broad Institute Genome Sequencing Center for Infectious Disease"/>
            <person name="Wu L."/>
            <person name="Ma J."/>
        </authorList>
    </citation>
    <scope>NUCLEOTIDE SEQUENCE [LARGE SCALE GENOMIC DNA]</scope>
    <source>
        <strain evidence="10">CCUG 56607</strain>
    </source>
</reference>
<accession>A0ABW3KVA5</accession>
<proteinExistence type="predicted"/>
<evidence type="ECO:0000313" key="9">
    <source>
        <dbReference type="EMBL" id="MFD1017791.1"/>
    </source>
</evidence>
<dbReference type="InterPro" id="IPR011701">
    <property type="entry name" value="MFS"/>
</dbReference>
<feature type="transmembrane region" description="Helical" evidence="7">
    <location>
        <begin position="210"/>
        <end position="228"/>
    </location>
</feature>
<feature type="transmembrane region" description="Helical" evidence="7">
    <location>
        <begin position="131"/>
        <end position="154"/>
    </location>
</feature>
<keyword evidence="10" id="KW-1185">Reference proteome</keyword>
<dbReference type="Proteomes" id="UP001596990">
    <property type="component" value="Unassembled WGS sequence"/>
</dbReference>
<dbReference type="InterPro" id="IPR020846">
    <property type="entry name" value="MFS_dom"/>
</dbReference>
<protein>
    <submittedName>
        <fullName evidence="9">MFS transporter</fullName>
    </submittedName>
</protein>
<dbReference type="Pfam" id="PF07690">
    <property type="entry name" value="MFS_1"/>
    <property type="match status" value="1"/>
</dbReference>
<keyword evidence="2" id="KW-0813">Transport</keyword>
<feature type="domain" description="Major facilitator superfamily (MFS) profile" evidence="8">
    <location>
        <begin position="6"/>
        <end position="383"/>
    </location>
</feature>
<sequence>MNKTLQALVLILSGTLIASNLYTMLPLHPSLAVQFDTTAATTSLTSTLFILTYAFGLLFFGILADIVPNTHTLKAGMAAVTIVTGVIFFTDSLIALCILRALQGFFAASFAPTAFSYTFKTFQDKQQAFVIAMINTGFLFAGILGQLIAAYFGLTYAYQTVFLVFCLLYGLCALLFLFSLRPTDKVDEKQRVLSLSTILSFFVHRSLQKLYVITFFLLFTIMFFYSSFEWFAARADTSLMFTLQQFRLIGLVGIIPAFFVRTLQKQLGSSRLLSLFLLLMVIGFLPALIHVNSATLLFASVMMIASTSVTIPMVILLIGTIASHRRGSALSFYSFLLLTGASFGPMIAPIFSFGAMLLSVTLLFIGLTCLGAKITIQKTTAES</sequence>
<feature type="transmembrane region" description="Helical" evidence="7">
    <location>
        <begin position="297"/>
        <end position="318"/>
    </location>
</feature>
<feature type="transmembrane region" description="Helical" evidence="7">
    <location>
        <begin position="44"/>
        <end position="63"/>
    </location>
</feature>
<evidence type="ECO:0000313" key="10">
    <source>
        <dbReference type="Proteomes" id="UP001596990"/>
    </source>
</evidence>
<feature type="transmembrane region" description="Helical" evidence="7">
    <location>
        <begin position="272"/>
        <end position="291"/>
    </location>
</feature>
<feature type="transmembrane region" description="Helical" evidence="7">
    <location>
        <begin position="160"/>
        <end position="180"/>
    </location>
</feature>
<feature type="transmembrane region" description="Helical" evidence="7">
    <location>
        <begin position="240"/>
        <end position="260"/>
    </location>
</feature>
<comment type="caution">
    <text evidence="9">The sequence shown here is derived from an EMBL/GenBank/DDBJ whole genome shotgun (WGS) entry which is preliminary data.</text>
</comment>
<dbReference type="PANTHER" id="PTHR43124">
    <property type="entry name" value="PURINE EFFLUX PUMP PBUE"/>
    <property type="match status" value="1"/>
</dbReference>
<evidence type="ECO:0000256" key="5">
    <source>
        <dbReference type="ARBA" id="ARBA00022989"/>
    </source>
</evidence>
<feature type="transmembrane region" description="Helical" evidence="7">
    <location>
        <begin position="357"/>
        <end position="376"/>
    </location>
</feature>
<dbReference type="RefSeq" id="WP_386055798.1">
    <property type="nucleotide sequence ID" value="NZ_JBHTKL010000001.1"/>
</dbReference>
<keyword evidence="4 7" id="KW-0812">Transmembrane</keyword>
<dbReference type="EMBL" id="JBHTKL010000001">
    <property type="protein sequence ID" value="MFD1017791.1"/>
    <property type="molecule type" value="Genomic_DNA"/>
</dbReference>
<dbReference type="PANTHER" id="PTHR43124:SF3">
    <property type="entry name" value="CHLORAMPHENICOL EFFLUX PUMP RV0191"/>
    <property type="match status" value="1"/>
</dbReference>
<name>A0ABW3KVA5_9BACI</name>
<dbReference type="PROSITE" id="PS50850">
    <property type="entry name" value="MFS"/>
    <property type="match status" value="1"/>
</dbReference>
<gene>
    <name evidence="9" type="ORF">ACFQ2J_01155</name>
</gene>
<evidence type="ECO:0000256" key="6">
    <source>
        <dbReference type="ARBA" id="ARBA00023136"/>
    </source>
</evidence>
<evidence type="ECO:0000256" key="2">
    <source>
        <dbReference type="ARBA" id="ARBA00022448"/>
    </source>
</evidence>
<dbReference type="InterPro" id="IPR050189">
    <property type="entry name" value="MFS_Efflux_Transporters"/>
</dbReference>
<comment type="subcellular location">
    <subcellularLocation>
        <location evidence="1">Cell membrane</location>
        <topology evidence="1">Multi-pass membrane protein</topology>
    </subcellularLocation>
</comment>
<evidence type="ECO:0000256" key="4">
    <source>
        <dbReference type="ARBA" id="ARBA00022692"/>
    </source>
</evidence>
<keyword evidence="6 7" id="KW-0472">Membrane</keyword>
<evidence type="ECO:0000256" key="3">
    <source>
        <dbReference type="ARBA" id="ARBA00022475"/>
    </source>
</evidence>
<dbReference type="InterPro" id="IPR036259">
    <property type="entry name" value="MFS_trans_sf"/>
</dbReference>
<evidence type="ECO:0000259" key="8">
    <source>
        <dbReference type="PROSITE" id="PS50850"/>
    </source>
</evidence>
<organism evidence="9 10">
    <name type="scientific">Thalassobacillus hwangdonensis</name>
    <dbReference type="NCBI Taxonomy" id="546108"/>
    <lineage>
        <taxon>Bacteria</taxon>
        <taxon>Bacillati</taxon>
        <taxon>Bacillota</taxon>
        <taxon>Bacilli</taxon>
        <taxon>Bacillales</taxon>
        <taxon>Bacillaceae</taxon>
        <taxon>Thalassobacillus</taxon>
    </lineage>
</organism>
<keyword evidence="5 7" id="KW-1133">Transmembrane helix</keyword>
<dbReference type="SUPFAM" id="SSF103473">
    <property type="entry name" value="MFS general substrate transporter"/>
    <property type="match status" value="1"/>
</dbReference>